<feature type="region of interest" description="Disordered" evidence="1">
    <location>
        <begin position="1"/>
        <end position="20"/>
    </location>
</feature>
<protein>
    <submittedName>
        <fullName evidence="2">Uncharacterized protein</fullName>
    </submittedName>
</protein>
<comment type="caution">
    <text evidence="2">The sequence shown here is derived from an EMBL/GenBank/DDBJ whole genome shotgun (WGS) entry which is preliminary data.</text>
</comment>
<accession>A0A4R8RG31</accession>
<evidence type="ECO:0000313" key="2">
    <source>
        <dbReference type="EMBL" id="TDZ60626.1"/>
    </source>
</evidence>
<organism evidence="2 3">
    <name type="scientific">Colletotrichum trifolii</name>
    <dbReference type="NCBI Taxonomy" id="5466"/>
    <lineage>
        <taxon>Eukaryota</taxon>
        <taxon>Fungi</taxon>
        <taxon>Dikarya</taxon>
        <taxon>Ascomycota</taxon>
        <taxon>Pezizomycotina</taxon>
        <taxon>Sordariomycetes</taxon>
        <taxon>Hypocreomycetidae</taxon>
        <taxon>Glomerellales</taxon>
        <taxon>Glomerellaceae</taxon>
        <taxon>Colletotrichum</taxon>
        <taxon>Colletotrichum orbiculare species complex</taxon>
    </lineage>
</organism>
<dbReference type="EMBL" id="RYZW01000037">
    <property type="protein sequence ID" value="TDZ60626.1"/>
    <property type="molecule type" value="Genomic_DNA"/>
</dbReference>
<gene>
    <name evidence="2" type="ORF">CTRI78_v004864</name>
</gene>
<evidence type="ECO:0000256" key="1">
    <source>
        <dbReference type="SAM" id="MobiDB-lite"/>
    </source>
</evidence>
<keyword evidence="3" id="KW-1185">Reference proteome</keyword>
<proteinExistence type="predicted"/>
<evidence type="ECO:0000313" key="3">
    <source>
        <dbReference type="Proteomes" id="UP000295703"/>
    </source>
</evidence>
<reference evidence="2 3" key="1">
    <citation type="submission" date="2018-12" db="EMBL/GenBank/DDBJ databases">
        <title>Genome sequence and assembly of Colletotrichum trifolii.</title>
        <authorList>
            <person name="Gan P."/>
            <person name="Shirasu K."/>
        </authorList>
    </citation>
    <scope>NUCLEOTIDE SEQUENCE [LARGE SCALE GENOMIC DNA]</scope>
    <source>
        <strain evidence="2 3">543-2</strain>
    </source>
</reference>
<name>A0A4R8RG31_COLTR</name>
<sequence>MVMFGRRPFRQDGHEPPKGPPDVVLGGAHETCMGYGPWGLLAARTANYKVTSSALMDPLLFLVTGLAHFRRSKDHQGPGDPLALTIFFRNLAQAATWIGRAAEGHYITKETRGTSSAWLVASGFAAMASNQPPFRSGLHAQATDGSLAGVLGVNLISSHLQDCTRLPPPGWRLTG</sequence>
<dbReference type="Proteomes" id="UP000295703">
    <property type="component" value="Unassembled WGS sequence"/>
</dbReference>
<dbReference type="AlphaFoldDB" id="A0A4R8RG31"/>